<evidence type="ECO:0008006" key="5">
    <source>
        <dbReference type="Google" id="ProtNLM"/>
    </source>
</evidence>
<evidence type="ECO:0000313" key="3">
    <source>
        <dbReference type="EMBL" id="SFB93002.1"/>
    </source>
</evidence>
<organism evidence="3 4">
    <name type="scientific">Nocardioides terrae</name>
    <dbReference type="NCBI Taxonomy" id="574651"/>
    <lineage>
        <taxon>Bacteria</taxon>
        <taxon>Bacillati</taxon>
        <taxon>Actinomycetota</taxon>
        <taxon>Actinomycetes</taxon>
        <taxon>Propionibacteriales</taxon>
        <taxon>Nocardioidaceae</taxon>
        <taxon>Nocardioides</taxon>
    </lineage>
</organism>
<feature type="region of interest" description="Disordered" evidence="1">
    <location>
        <begin position="135"/>
        <end position="154"/>
    </location>
</feature>
<evidence type="ECO:0000256" key="2">
    <source>
        <dbReference type="SAM" id="SignalP"/>
    </source>
</evidence>
<feature type="signal peptide" evidence="2">
    <location>
        <begin position="1"/>
        <end position="27"/>
    </location>
</feature>
<dbReference type="Proteomes" id="UP000198832">
    <property type="component" value="Unassembled WGS sequence"/>
</dbReference>
<reference evidence="3 4" key="1">
    <citation type="submission" date="2016-10" db="EMBL/GenBank/DDBJ databases">
        <authorList>
            <person name="de Groot N.N."/>
        </authorList>
    </citation>
    <scope>NUCLEOTIDE SEQUENCE [LARGE SCALE GENOMIC DNA]</scope>
    <source>
        <strain evidence="3 4">CGMCC 1.7056</strain>
    </source>
</reference>
<keyword evidence="4" id="KW-1185">Reference proteome</keyword>
<dbReference type="OrthoDB" id="3837935at2"/>
<dbReference type="AlphaFoldDB" id="A0A1I1F237"/>
<feature type="chain" id="PRO_5011635162" description="IPT/TIG domain-containing protein" evidence="2">
    <location>
        <begin position="28"/>
        <end position="154"/>
    </location>
</feature>
<protein>
    <recommendedName>
        <fullName evidence="5">IPT/TIG domain-containing protein</fullName>
    </recommendedName>
</protein>
<sequence length="154" mass="15992">MKSLRPRIRLFAATTLVLLCAGCGSNGSDTHQRNETSSASCAAPYLNDHPPGGPFHGPVPTVRPGGTITIYGHGYTSTCNDTGGIREQLKPLPPVHLTLALPGGELHALGDFSPSGKDMGFSIVVNVPAAAPTGTATVRDDRESPATFEFEVGP</sequence>
<name>A0A1I1F237_9ACTN</name>
<proteinExistence type="predicted"/>
<evidence type="ECO:0000256" key="1">
    <source>
        <dbReference type="SAM" id="MobiDB-lite"/>
    </source>
</evidence>
<keyword evidence="2" id="KW-0732">Signal</keyword>
<gene>
    <name evidence="3" type="ORF">SAMN04487968_102336</name>
</gene>
<accession>A0A1I1F237</accession>
<evidence type="ECO:0000313" key="4">
    <source>
        <dbReference type="Proteomes" id="UP000198832"/>
    </source>
</evidence>
<dbReference type="EMBL" id="FOLB01000002">
    <property type="protein sequence ID" value="SFB93002.1"/>
    <property type="molecule type" value="Genomic_DNA"/>
</dbReference>
<dbReference type="RefSeq" id="WP_139230022.1">
    <property type="nucleotide sequence ID" value="NZ_FOLB01000002.1"/>
</dbReference>